<proteinExistence type="predicted"/>
<keyword evidence="1" id="KW-0472">Membrane</keyword>
<dbReference type="AlphaFoldDB" id="A0A8S0X8S4"/>
<dbReference type="Proteomes" id="UP000494216">
    <property type="component" value="Unassembled WGS sequence"/>
</dbReference>
<gene>
    <name evidence="2" type="ORF">METHB2_410006</name>
</gene>
<dbReference type="EMBL" id="CADCXN010000071">
    <property type="protein sequence ID" value="CAA9891464.1"/>
    <property type="molecule type" value="Genomic_DNA"/>
</dbReference>
<protein>
    <submittedName>
        <fullName evidence="2">Cytochrome c oxidase caa3-type protein</fullName>
    </submittedName>
</protein>
<evidence type="ECO:0000256" key="1">
    <source>
        <dbReference type="SAM" id="Phobius"/>
    </source>
</evidence>
<feature type="transmembrane region" description="Helical" evidence="1">
    <location>
        <begin position="12"/>
        <end position="35"/>
    </location>
</feature>
<comment type="caution">
    <text evidence="2">The sequence shown here is derived from an EMBL/GenBank/DDBJ whole genome shotgun (WGS) entry which is preliminary data.</text>
</comment>
<sequence>MTIELADQQLAGLLMITICPITYVLAAVVLIFRWFQTLCESQSNNAASAFAPEHSSWQSR</sequence>
<keyword evidence="1" id="KW-1133">Transmembrane helix</keyword>
<evidence type="ECO:0000313" key="3">
    <source>
        <dbReference type="Proteomes" id="UP000494216"/>
    </source>
</evidence>
<accession>A0A8S0X8S4</accession>
<name>A0A8S0X8S4_9GAMM</name>
<organism evidence="2 3">
    <name type="scientific">Candidatus Methylobacter favarea</name>
    <dbReference type="NCBI Taxonomy" id="2707345"/>
    <lineage>
        <taxon>Bacteria</taxon>
        <taxon>Pseudomonadati</taxon>
        <taxon>Pseudomonadota</taxon>
        <taxon>Gammaproteobacteria</taxon>
        <taxon>Methylococcales</taxon>
        <taxon>Methylococcaceae</taxon>
        <taxon>Methylobacter</taxon>
    </lineage>
</organism>
<keyword evidence="1" id="KW-0812">Transmembrane</keyword>
<reference evidence="2 3" key="1">
    <citation type="submission" date="2020-02" db="EMBL/GenBank/DDBJ databases">
        <authorList>
            <person name="Hogendoorn C."/>
        </authorList>
    </citation>
    <scope>NUCLEOTIDE SEQUENCE [LARGE SCALE GENOMIC DNA]</scope>
    <source>
        <strain evidence="2">METHB21</strain>
    </source>
</reference>
<keyword evidence="3" id="KW-1185">Reference proteome</keyword>
<evidence type="ECO:0000313" key="2">
    <source>
        <dbReference type="EMBL" id="CAA9891464.1"/>
    </source>
</evidence>